<dbReference type="OrthoDB" id="1735671at2759"/>
<dbReference type="STRING" id="218851.A0A2G5CWU9"/>
<protein>
    <submittedName>
        <fullName evidence="2">Uncharacterized protein</fullName>
    </submittedName>
</protein>
<sequence length="831" mass="96513">MEEKKASTSCVLMSEEKSDSLYPTYFGVSCAFIALRLLTKSESNNKQLSEVKDKLLQGSAPLMGLLHLLVWRIQREGVVDGWSELLYRLKNVQTEVEELKKRRTEDAKANEKVVSIFASQEQSWLSEKKMLKQQISNLLNILRAQKTKKEEIVLSLNEKVQDKELLLQSQDKAFEEVEARRKEFEEKLQRAEALSVEMRESMMKEAQIHASELWKHKTAFMELASDQHQLEADMGRALWQVEAVKKELDSVIKQKEESNIMVQQLSLEVVKMHKDSEQKEKILSAMLRKSKLDTEEKEILLKELKNSKTKRKQAQFEMVKYRALYESRRERHTSRSILLNKTHSRSEVFSEEKGVHSIEEGYTHKQRKGAHYTANRNKPRTLLIEYIEAEHTKEWDSYVPEKIFNMVSDSLNQYTSERRQFELNTTDVKQLQGWVHSETKRNTAMLEQKHQMDIDAFAEQLRLKDEKLEALHWRLLSMELESKQLQGHIEGLDKTLSHLRNENMNLEAMLLNRKADLRSSYKGSTSLHGNANWVFPPKNMTVDHKANWSEVRVIKTKPGERVQTNHTLDKEVNEEEQIPIEDCVINTSWSEEAPAKDIEVEKEVTMDTGHGGKPCVGSEELDLVTMSESDGLLKKNTSSWKEDLHSLGISYNIKRLKQQLLFFDKLVGMTRSCKDNESEDTSHFATKGFVVLMSLINKQLSRYQSHQEKIDDLRKRMKEFYLDGCSRGSRIAKTNKETKALENFLEEAFQLQRYAVATGQKLLEIQSKIASEFIVCDEHAKRSSNFDMKRFAYSVRTLFKEVQKGLEVRITRVIADLEGTLTCNGIIHIRK</sequence>
<feature type="coiled-coil region" evidence="1">
    <location>
        <begin position="696"/>
        <end position="723"/>
    </location>
</feature>
<evidence type="ECO:0000313" key="3">
    <source>
        <dbReference type="Proteomes" id="UP000230069"/>
    </source>
</evidence>
<proteinExistence type="predicted"/>
<dbReference type="FunCoup" id="A0A2G5CWU9">
    <property type="interactions" value="604"/>
</dbReference>
<name>A0A2G5CWU9_AQUCA</name>
<dbReference type="PROSITE" id="PS51257">
    <property type="entry name" value="PROKAR_LIPOPROTEIN"/>
    <property type="match status" value="1"/>
</dbReference>
<dbReference type="InParanoid" id="A0A2G5CWU9"/>
<dbReference type="AlphaFoldDB" id="A0A2G5CWU9"/>
<gene>
    <name evidence="2" type="ORF">AQUCO_03500222v1</name>
</gene>
<reference evidence="2 3" key="1">
    <citation type="submission" date="2017-09" db="EMBL/GenBank/DDBJ databases">
        <title>WGS assembly of Aquilegia coerulea Goldsmith.</title>
        <authorList>
            <person name="Hodges S."/>
            <person name="Kramer E."/>
            <person name="Nordborg M."/>
            <person name="Tomkins J."/>
            <person name="Borevitz J."/>
            <person name="Derieg N."/>
            <person name="Yan J."/>
            <person name="Mihaltcheva S."/>
            <person name="Hayes R.D."/>
            <person name="Rokhsar D."/>
        </authorList>
    </citation>
    <scope>NUCLEOTIDE SEQUENCE [LARGE SCALE GENOMIC DNA]</scope>
    <source>
        <strain evidence="3">cv. Goldsmith</strain>
    </source>
</reference>
<feature type="coiled-coil region" evidence="1">
    <location>
        <begin position="89"/>
        <end position="201"/>
    </location>
</feature>
<accession>A0A2G5CWU9</accession>
<dbReference type="EMBL" id="KZ305052">
    <property type="protein sequence ID" value="PIA35710.1"/>
    <property type="molecule type" value="Genomic_DNA"/>
</dbReference>
<dbReference type="Proteomes" id="UP000230069">
    <property type="component" value="Unassembled WGS sequence"/>
</dbReference>
<keyword evidence="1" id="KW-0175">Coiled coil</keyword>
<dbReference type="PANTHER" id="PTHR47747:SF2">
    <property type="entry name" value="RIBONUCLEASE P PROTEIN SUBUNIT P38-LIKE PROTEIN"/>
    <property type="match status" value="1"/>
</dbReference>
<evidence type="ECO:0000256" key="1">
    <source>
        <dbReference type="SAM" id="Coils"/>
    </source>
</evidence>
<evidence type="ECO:0000313" key="2">
    <source>
        <dbReference type="EMBL" id="PIA35710.1"/>
    </source>
</evidence>
<keyword evidence="3" id="KW-1185">Reference proteome</keyword>
<dbReference type="PANTHER" id="PTHR47747">
    <property type="entry name" value="RIBONUCLEASE P PROTEIN SUBUNIT P38-LIKE PROTEIN"/>
    <property type="match status" value="1"/>
</dbReference>
<organism evidence="2 3">
    <name type="scientific">Aquilegia coerulea</name>
    <name type="common">Rocky mountain columbine</name>
    <dbReference type="NCBI Taxonomy" id="218851"/>
    <lineage>
        <taxon>Eukaryota</taxon>
        <taxon>Viridiplantae</taxon>
        <taxon>Streptophyta</taxon>
        <taxon>Embryophyta</taxon>
        <taxon>Tracheophyta</taxon>
        <taxon>Spermatophyta</taxon>
        <taxon>Magnoliopsida</taxon>
        <taxon>Ranunculales</taxon>
        <taxon>Ranunculaceae</taxon>
        <taxon>Thalictroideae</taxon>
        <taxon>Aquilegia</taxon>
    </lineage>
</organism>